<dbReference type="Gene3D" id="3.40.50.2000">
    <property type="entry name" value="Glycogen Phosphorylase B"/>
    <property type="match status" value="2"/>
</dbReference>
<dbReference type="InterPro" id="IPR001296">
    <property type="entry name" value="Glyco_trans_1"/>
</dbReference>
<evidence type="ECO:0000313" key="2">
    <source>
        <dbReference type="EMBL" id="MDR6292424.1"/>
    </source>
</evidence>
<dbReference type="EMBL" id="JAVDPW010000009">
    <property type="protein sequence ID" value="MDR6292424.1"/>
    <property type="molecule type" value="Genomic_DNA"/>
</dbReference>
<dbReference type="PANTHER" id="PTHR45947">
    <property type="entry name" value="SULFOQUINOVOSYL TRANSFERASE SQD2"/>
    <property type="match status" value="1"/>
</dbReference>
<dbReference type="SUPFAM" id="SSF53756">
    <property type="entry name" value="UDP-Glycosyltransferase/glycogen phosphorylase"/>
    <property type="match status" value="1"/>
</dbReference>
<accession>A0ABU1JWM7</accession>
<name>A0ABU1JWM7_9PROT</name>
<protein>
    <submittedName>
        <fullName evidence="2">Glycosyltransferase involved in cell wall biosynthesis</fullName>
    </submittedName>
</protein>
<proteinExistence type="predicted"/>
<dbReference type="Pfam" id="PF00534">
    <property type="entry name" value="Glycos_transf_1"/>
    <property type="match status" value="1"/>
</dbReference>
<sequence length="324" mass="35485">MHRFPVDEHYQRPQSRLLPRNPITILRYAWWVRGVLKARSFDLTLFNQWPLAHIAFAPRRARKTAILDWCEVRNAGFYRFLQRTLPRLSGQNMGVGLAVCEQIGAASGRPVFYIPSGIRRTAYRSQPADDRRGILYLGRVTEHKNLSLLIDAFARLDTAGDDGRGKAGLDELVIAGDGPELPAVRAHAAASPAAARIRILGSVTERQKIDLLSSARLLAIPSRREGFPRIVAEAMASGLPTVTASFAENGTSAIVDHYACGVVTAPDVDAFARGLVAASAGWDDFSRQGLSRADELDWQALAQQLEGRAGTDISKPKVQDSCAF</sequence>
<gene>
    <name evidence="2" type="ORF">E9232_004964</name>
</gene>
<dbReference type="PANTHER" id="PTHR45947:SF3">
    <property type="entry name" value="SULFOQUINOVOSYL TRANSFERASE SQD2"/>
    <property type="match status" value="1"/>
</dbReference>
<comment type="caution">
    <text evidence="2">The sequence shown here is derived from an EMBL/GenBank/DDBJ whole genome shotgun (WGS) entry which is preliminary data.</text>
</comment>
<dbReference type="InterPro" id="IPR050194">
    <property type="entry name" value="Glycosyltransferase_grp1"/>
</dbReference>
<dbReference type="CDD" id="cd03801">
    <property type="entry name" value="GT4_PimA-like"/>
    <property type="match status" value="1"/>
</dbReference>
<evidence type="ECO:0000313" key="3">
    <source>
        <dbReference type="Proteomes" id="UP001262410"/>
    </source>
</evidence>
<feature type="domain" description="Glycosyl transferase family 1" evidence="1">
    <location>
        <begin position="127"/>
        <end position="275"/>
    </location>
</feature>
<keyword evidence="3" id="KW-1185">Reference proteome</keyword>
<evidence type="ECO:0000259" key="1">
    <source>
        <dbReference type="Pfam" id="PF00534"/>
    </source>
</evidence>
<dbReference type="Proteomes" id="UP001262410">
    <property type="component" value="Unassembled WGS sequence"/>
</dbReference>
<reference evidence="2 3" key="1">
    <citation type="submission" date="2023-07" db="EMBL/GenBank/DDBJ databases">
        <title>Sorghum-associated microbial communities from plants grown in Nebraska, USA.</title>
        <authorList>
            <person name="Schachtman D."/>
        </authorList>
    </citation>
    <scope>NUCLEOTIDE SEQUENCE [LARGE SCALE GENOMIC DNA]</scope>
    <source>
        <strain evidence="2 3">584</strain>
    </source>
</reference>
<organism evidence="2 3">
    <name type="scientific">Inquilinus ginsengisoli</name>
    <dbReference type="NCBI Taxonomy" id="363840"/>
    <lineage>
        <taxon>Bacteria</taxon>
        <taxon>Pseudomonadati</taxon>
        <taxon>Pseudomonadota</taxon>
        <taxon>Alphaproteobacteria</taxon>
        <taxon>Rhodospirillales</taxon>
        <taxon>Rhodospirillaceae</taxon>
        <taxon>Inquilinus</taxon>
    </lineage>
</organism>